<dbReference type="OrthoDB" id="2132067at2759"/>
<evidence type="ECO:0000256" key="8">
    <source>
        <dbReference type="SAM" id="Phobius"/>
    </source>
</evidence>
<proteinExistence type="predicted"/>
<feature type="transmembrane region" description="Helical" evidence="8">
    <location>
        <begin position="89"/>
        <end position="107"/>
    </location>
</feature>
<evidence type="ECO:0000256" key="5">
    <source>
        <dbReference type="ARBA" id="ARBA00023136"/>
    </source>
</evidence>
<keyword evidence="3 8" id="KW-1133">Transmembrane helix</keyword>
<dbReference type="PANTHER" id="PTHR45695">
    <property type="entry name" value="LEUCOKININ RECEPTOR-RELATED"/>
    <property type="match status" value="1"/>
</dbReference>
<evidence type="ECO:0000256" key="4">
    <source>
        <dbReference type="ARBA" id="ARBA00023040"/>
    </source>
</evidence>
<reference evidence="10" key="1">
    <citation type="submission" date="2021-04" db="EMBL/GenBank/DDBJ databases">
        <authorList>
            <consortium name="Molecular Ecology Group"/>
        </authorList>
    </citation>
    <scope>NUCLEOTIDE SEQUENCE</scope>
</reference>
<protein>
    <recommendedName>
        <fullName evidence="9">G-protein coupled receptors family 1 profile domain-containing protein</fullName>
    </recommendedName>
</protein>
<dbReference type="AlphaFoldDB" id="A0A8S3ZVF1"/>
<dbReference type="InterPro" id="IPR000276">
    <property type="entry name" value="GPCR_Rhodpsn"/>
</dbReference>
<keyword evidence="7" id="KW-0807">Transducer</keyword>
<evidence type="ECO:0000256" key="7">
    <source>
        <dbReference type="ARBA" id="ARBA00023224"/>
    </source>
</evidence>
<evidence type="ECO:0000256" key="1">
    <source>
        <dbReference type="ARBA" id="ARBA00004141"/>
    </source>
</evidence>
<feature type="transmembrane region" description="Helical" evidence="8">
    <location>
        <begin position="16"/>
        <end position="37"/>
    </location>
</feature>
<evidence type="ECO:0000256" key="2">
    <source>
        <dbReference type="ARBA" id="ARBA00022692"/>
    </source>
</evidence>
<dbReference type="PRINTS" id="PR00237">
    <property type="entry name" value="GPCRRHODOPSN"/>
</dbReference>
<evidence type="ECO:0000256" key="3">
    <source>
        <dbReference type="ARBA" id="ARBA00022989"/>
    </source>
</evidence>
<keyword evidence="11" id="KW-1185">Reference proteome</keyword>
<accession>A0A8S3ZVF1</accession>
<keyword evidence="5 8" id="KW-0472">Membrane</keyword>
<dbReference type="PANTHER" id="PTHR45695:SF15">
    <property type="entry name" value="OPSIN RH2"/>
    <property type="match status" value="1"/>
</dbReference>
<feature type="domain" description="G-protein coupled receptors family 1 profile" evidence="9">
    <location>
        <begin position="28"/>
        <end position="224"/>
    </location>
</feature>
<feature type="non-terminal residue" evidence="10">
    <location>
        <position position="224"/>
    </location>
</feature>
<feature type="transmembrane region" description="Helical" evidence="8">
    <location>
        <begin position="180"/>
        <end position="202"/>
    </location>
</feature>
<dbReference type="InterPro" id="IPR017452">
    <property type="entry name" value="GPCR_Rhodpsn_7TM"/>
</dbReference>
<keyword evidence="6" id="KW-0675">Receptor</keyword>
<evidence type="ECO:0000313" key="11">
    <source>
        <dbReference type="Proteomes" id="UP000678393"/>
    </source>
</evidence>
<dbReference type="GO" id="GO:0005886">
    <property type="term" value="C:plasma membrane"/>
    <property type="evidence" value="ECO:0007669"/>
    <property type="project" value="TreeGrafter"/>
</dbReference>
<evidence type="ECO:0000256" key="6">
    <source>
        <dbReference type="ARBA" id="ARBA00023170"/>
    </source>
</evidence>
<feature type="non-terminal residue" evidence="10">
    <location>
        <position position="1"/>
    </location>
</feature>
<dbReference type="Pfam" id="PF00001">
    <property type="entry name" value="7tm_1"/>
    <property type="match status" value="1"/>
</dbReference>
<keyword evidence="4" id="KW-0297">G-protein coupled receptor</keyword>
<sequence>TADTSLPLDELLPVSMVYGLTLVVGVVGNLLVIVAVARDRRLRSITNIFLTSLASADLALLCFCVPVKCVAFFSYTWAFGFFLCKAVNYFQNLTMVCSVITLTMMSIERNIAIRCPLQSKRICTRSRAKLVVLLLWSGSVLLALPILVGQKHKPVGYMHKFYWCIREWDRPIYGMLFESYMLILLFLLPVGVMIVSYTTICMELARGTKFRRQATGNSRRRSRR</sequence>
<dbReference type="PROSITE" id="PS50262">
    <property type="entry name" value="G_PROTEIN_RECEP_F1_2"/>
    <property type="match status" value="1"/>
</dbReference>
<keyword evidence="2 8" id="KW-0812">Transmembrane</keyword>
<dbReference type="SUPFAM" id="SSF81321">
    <property type="entry name" value="Family A G protein-coupled receptor-like"/>
    <property type="match status" value="1"/>
</dbReference>
<feature type="transmembrane region" description="Helical" evidence="8">
    <location>
        <begin position="58"/>
        <end position="83"/>
    </location>
</feature>
<feature type="transmembrane region" description="Helical" evidence="8">
    <location>
        <begin position="128"/>
        <end position="148"/>
    </location>
</feature>
<gene>
    <name evidence="10" type="ORF">CUNI_LOCUS16564</name>
</gene>
<dbReference type="GO" id="GO:0004930">
    <property type="term" value="F:G protein-coupled receptor activity"/>
    <property type="evidence" value="ECO:0007669"/>
    <property type="project" value="UniProtKB-KW"/>
</dbReference>
<organism evidence="10 11">
    <name type="scientific">Candidula unifasciata</name>
    <dbReference type="NCBI Taxonomy" id="100452"/>
    <lineage>
        <taxon>Eukaryota</taxon>
        <taxon>Metazoa</taxon>
        <taxon>Spiralia</taxon>
        <taxon>Lophotrochozoa</taxon>
        <taxon>Mollusca</taxon>
        <taxon>Gastropoda</taxon>
        <taxon>Heterobranchia</taxon>
        <taxon>Euthyneura</taxon>
        <taxon>Panpulmonata</taxon>
        <taxon>Eupulmonata</taxon>
        <taxon>Stylommatophora</taxon>
        <taxon>Helicina</taxon>
        <taxon>Helicoidea</taxon>
        <taxon>Geomitridae</taxon>
        <taxon>Candidula</taxon>
    </lineage>
</organism>
<evidence type="ECO:0000313" key="10">
    <source>
        <dbReference type="EMBL" id="CAG5131006.1"/>
    </source>
</evidence>
<comment type="caution">
    <text evidence="10">The sequence shown here is derived from an EMBL/GenBank/DDBJ whole genome shotgun (WGS) entry which is preliminary data.</text>
</comment>
<evidence type="ECO:0000259" key="9">
    <source>
        <dbReference type="PROSITE" id="PS50262"/>
    </source>
</evidence>
<dbReference type="EMBL" id="CAJHNH020004423">
    <property type="protein sequence ID" value="CAG5131006.1"/>
    <property type="molecule type" value="Genomic_DNA"/>
</dbReference>
<name>A0A8S3ZVF1_9EUPU</name>
<dbReference type="Proteomes" id="UP000678393">
    <property type="component" value="Unassembled WGS sequence"/>
</dbReference>
<comment type="subcellular location">
    <subcellularLocation>
        <location evidence="1">Membrane</location>
        <topology evidence="1">Multi-pass membrane protein</topology>
    </subcellularLocation>
</comment>
<dbReference type="Gene3D" id="1.20.1070.10">
    <property type="entry name" value="Rhodopsin 7-helix transmembrane proteins"/>
    <property type="match status" value="1"/>
</dbReference>